<keyword evidence="3" id="KW-0479">Metal-binding</keyword>
<sequence length="290" mass="32497">MIETAELIIDEKATLGESPSWDERLEVLYWVDIIEKKCFIYDPSSHHQKSIQLGQMVGAVAPTESGGLITALESGFYSYNRETNTTAFISNPEEGMSDNRFNDGKCDPAGRFWAGTMSLKGHKEKGALYCLEPNLSCSKKLDHISISNGLAWSPDNQYMYYIDTPTQRVVRFNYDITNGQITNRTEIIIIDKSDGSPDGMTIDQEGMLWIAHWGGAKISRWNPKSGEHLLDIPVPALNVTSCVFGGQDLTDLYITTARMNDEQHEHAGGLFRIKTNIKGSPTYRFKKNTV</sequence>
<dbReference type="GO" id="GO:0019853">
    <property type="term" value="P:L-ascorbic acid biosynthetic process"/>
    <property type="evidence" value="ECO:0007669"/>
    <property type="project" value="TreeGrafter"/>
</dbReference>
<feature type="active site" description="Proton donor/acceptor" evidence="2">
    <location>
        <position position="198"/>
    </location>
</feature>
<feature type="binding site" evidence="3">
    <location>
        <position position="198"/>
    </location>
    <ligand>
        <name>a divalent metal cation</name>
        <dbReference type="ChEBI" id="CHEBI:60240"/>
    </ligand>
</feature>
<evidence type="ECO:0000256" key="3">
    <source>
        <dbReference type="PIRSR" id="PIRSR605511-2"/>
    </source>
</evidence>
<evidence type="ECO:0000313" key="6">
    <source>
        <dbReference type="Proteomes" id="UP000018895"/>
    </source>
</evidence>
<dbReference type="Gene3D" id="2.120.10.30">
    <property type="entry name" value="TolB, C-terminal domain"/>
    <property type="match status" value="1"/>
</dbReference>
<feature type="domain" description="SMP-30/Gluconolactonase/LRE-like region" evidence="4">
    <location>
        <begin position="15"/>
        <end position="258"/>
    </location>
</feature>
<evidence type="ECO:0000259" key="4">
    <source>
        <dbReference type="Pfam" id="PF08450"/>
    </source>
</evidence>
<dbReference type="InterPro" id="IPR005511">
    <property type="entry name" value="SMP-30"/>
</dbReference>
<feature type="binding site" evidence="3">
    <location>
        <position position="100"/>
    </location>
    <ligand>
        <name>substrate</name>
    </ligand>
</feature>
<dbReference type="EMBL" id="BAUU01000061">
    <property type="protein sequence ID" value="GAE32908.1"/>
    <property type="molecule type" value="Genomic_DNA"/>
</dbReference>
<keyword evidence="6" id="KW-1185">Reference proteome</keyword>
<dbReference type="RefSeq" id="WP_035347538.1">
    <property type="nucleotide sequence ID" value="NZ_BAUU01000061.1"/>
</dbReference>
<dbReference type="InterPro" id="IPR011042">
    <property type="entry name" value="6-blade_b-propeller_TolB-like"/>
</dbReference>
<dbReference type="SUPFAM" id="SSF63829">
    <property type="entry name" value="Calcium-dependent phosphotriesterase"/>
    <property type="match status" value="1"/>
</dbReference>
<feature type="binding site" evidence="3">
    <location>
        <position position="17"/>
    </location>
    <ligand>
        <name>a divalent metal cation</name>
        <dbReference type="ChEBI" id="CHEBI:60240"/>
    </ligand>
</feature>
<proteinExistence type="inferred from homology"/>
<evidence type="ECO:0000313" key="5">
    <source>
        <dbReference type="EMBL" id="GAE32908.1"/>
    </source>
</evidence>
<evidence type="ECO:0000256" key="1">
    <source>
        <dbReference type="ARBA" id="ARBA00008853"/>
    </source>
</evidence>
<dbReference type="InterPro" id="IPR013658">
    <property type="entry name" value="SGL"/>
</dbReference>
<dbReference type="GO" id="GO:0005509">
    <property type="term" value="F:calcium ion binding"/>
    <property type="evidence" value="ECO:0007669"/>
    <property type="project" value="TreeGrafter"/>
</dbReference>
<dbReference type="OrthoDB" id="2633250at2"/>
<name>W4QMQ9_9BACI</name>
<dbReference type="GO" id="GO:0004341">
    <property type="term" value="F:gluconolactonase activity"/>
    <property type="evidence" value="ECO:0007669"/>
    <property type="project" value="TreeGrafter"/>
</dbReference>
<dbReference type="PANTHER" id="PTHR10907">
    <property type="entry name" value="REGUCALCIN"/>
    <property type="match status" value="1"/>
</dbReference>
<dbReference type="AlphaFoldDB" id="W4QMQ9"/>
<dbReference type="FunFam" id="2.120.10.30:FF:000126">
    <property type="entry name" value="Senescence marker protein-30"/>
    <property type="match status" value="1"/>
</dbReference>
<evidence type="ECO:0000256" key="2">
    <source>
        <dbReference type="PIRSR" id="PIRSR605511-1"/>
    </source>
</evidence>
<dbReference type="PRINTS" id="PR01790">
    <property type="entry name" value="SMP30FAMILY"/>
</dbReference>
<feature type="binding site" evidence="3">
    <location>
        <position position="148"/>
    </location>
    <ligand>
        <name>a divalent metal cation</name>
        <dbReference type="ChEBI" id="CHEBI:60240"/>
    </ligand>
</feature>
<gene>
    <name evidence="5" type="ORF">JCM9152_4503</name>
</gene>
<feature type="binding site" evidence="3">
    <location>
        <position position="102"/>
    </location>
    <ligand>
        <name>substrate</name>
    </ligand>
</feature>
<organism evidence="5 6">
    <name type="scientific">Halalkalibacter hemicellulosilyticusJCM 9152</name>
    <dbReference type="NCBI Taxonomy" id="1236971"/>
    <lineage>
        <taxon>Bacteria</taxon>
        <taxon>Bacillati</taxon>
        <taxon>Bacillota</taxon>
        <taxon>Bacilli</taxon>
        <taxon>Bacillales</taxon>
        <taxon>Bacillaceae</taxon>
        <taxon>Halalkalibacter</taxon>
    </lineage>
</organism>
<accession>W4QMQ9</accession>
<comment type="similarity">
    <text evidence="1">Belongs to the SMP-30/CGR1 family.</text>
</comment>
<protein>
    <submittedName>
        <fullName evidence="5">Gluconolactonase</fullName>
    </submittedName>
</protein>
<comment type="cofactor">
    <cofactor evidence="3">
        <name>Zn(2+)</name>
        <dbReference type="ChEBI" id="CHEBI:29105"/>
    </cofactor>
    <text evidence="3">Binds 1 divalent metal cation per subunit.</text>
</comment>
<dbReference type="STRING" id="1236971.JCM9152_4503"/>
<dbReference type="Proteomes" id="UP000018895">
    <property type="component" value="Unassembled WGS sequence"/>
</dbReference>
<dbReference type="Pfam" id="PF08450">
    <property type="entry name" value="SGL"/>
    <property type="match status" value="1"/>
</dbReference>
<comment type="caution">
    <text evidence="5">The sequence shown here is derived from an EMBL/GenBank/DDBJ whole genome shotgun (WGS) entry which is preliminary data.</text>
</comment>
<reference evidence="5" key="1">
    <citation type="journal article" date="2014" name="Genome Announc.">
        <title>Draft Genome Sequences of Three Alkaliphilic Bacillus Strains, Bacillus wakoensis JCM 9140T, Bacillus akibai JCM 9157T, and Bacillus hemicellulosilyticus JCM 9152T.</title>
        <authorList>
            <person name="Yuki M."/>
            <person name="Oshima K."/>
            <person name="Suda W."/>
            <person name="Oshida Y."/>
            <person name="Kitamura K."/>
            <person name="Iida T."/>
            <person name="Hattori M."/>
            <person name="Ohkuma M."/>
        </authorList>
    </citation>
    <scope>NUCLEOTIDE SEQUENCE [LARGE SCALE GENOMIC DNA]</scope>
    <source>
        <strain evidence="5">JCM 9152</strain>
    </source>
</reference>
<dbReference type="PANTHER" id="PTHR10907:SF47">
    <property type="entry name" value="REGUCALCIN"/>
    <property type="match status" value="1"/>
</dbReference>
<keyword evidence="3" id="KW-0862">Zinc</keyword>